<comment type="caution">
    <text evidence="3">The sequence shown here is derived from an EMBL/GenBank/DDBJ whole genome shotgun (WGS) entry which is preliminary data.</text>
</comment>
<dbReference type="EMBL" id="CAAALY010079520">
    <property type="protein sequence ID" value="VEL26324.1"/>
    <property type="molecule type" value="Genomic_DNA"/>
</dbReference>
<evidence type="ECO:0000313" key="4">
    <source>
        <dbReference type="Proteomes" id="UP000784294"/>
    </source>
</evidence>
<dbReference type="InterPro" id="IPR000253">
    <property type="entry name" value="FHA_dom"/>
</dbReference>
<dbReference type="PANTHER" id="PTHR23308">
    <property type="entry name" value="NUCLEAR INHIBITOR OF PROTEIN PHOSPHATASE-1"/>
    <property type="match status" value="1"/>
</dbReference>
<dbReference type="Pfam" id="PF00498">
    <property type="entry name" value="FHA"/>
    <property type="match status" value="1"/>
</dbReference>
<feature type="compositionally biased region" description="Basic and acidic residues" evidence="1">
    <location>
        <begin position="90"/>
        <end position="103"/>
    </location>
</feature>
<reference evidence="3" key="1">
    <citation type="submission" date="2018-11" db="EMBL/GenBank/DDBJ databases">
        <authorList>
            <consortium name="Pathogen Informatics"/>
        </authorList>
    </citation>
    <scope>NUCLEOTIDE SEQUENCE</scope>
</reference>
<dbReference type="Proteomes" id="UP000784294">
    <property type="component" value="Unassembled WGS sequence"/>
</dbReference>
<dbReference type="SMART" id="SM00240">
    <property type="entry name" value="FHA"/>
    <property type="match status" value="1"/>
</dbReference>
<evidence type="ECO:0000259" key="2">
    <source>
        <dbReference type="PROSITE" id="PS50006"/>
    </source>
</evidence>
<dbReference type="AlphaFoldDB" id="A0A3S5AVE2"/>
<feature type="region of interest" description="Disordered" evidence="1">
    <location>
        <begin position="81"/>
        <end position="106"/>
    </location>
</feature>
<dbReference type="InterPro" id="IPR050923">
    <property type="entry name" value="Cell_Proc_Reg/RNA_Proc"/>
</dbReference>
<gene>
    <name evidence="3" type="ORF">PXEA_LOCUS19764</name>
</gene>
<evidence type="ECO:0000256" key="1">
    <source>
        <dbReference type="SAM" id="MobiDB-lite"/>
    </source>
</evidence>
<feature type="domain" description="FHA" evidence="2">
    <location>
        <begin position="132"/>
        <end position="207"/>
    </location>
</feature>
<sequence length="207" mass="22228">MSFILCQPTPPSLHEYTPPTWAKACPHHLGYRLTVLKLGIQMLEDAVDLAGCPTPSTISTHSLHSPSLADTSKADKTLESKVDEAEDTNDEKINEGSVEKAVDSDSDSVADGLGYSYCILGRQPRILDPDSGLIGLAGEVSNISGQPIVLAHPSVSRCHAVLQYGNGPSRRGHSETVANDEAQTDSKYGWYIMDLDSTHGTLVNKVN</sequence>
<evidence type="ECO:0000313" key="3">
    <source>
        <dbReference type="EMBL" id="VEL26324.1"/>
    </source>
</evidence>
<name>A0A3S5AVE2_9PLAT</name>
<dbReference type="PROSITE" id="PS50006">
    <property type="entry name" value="FHA_DOMAIN"/>
    <property type="match status" value="1"/>
</dbReference>
<protein>
    <recommendedName>
        <fullName evidence="2">FHA domain-containing protein</fullName>
    </recommendedName>
</protein>
<dbReference type="Gene3D" id="2.60.200.20">
    <property type="match status" value="1"/>
</dbReference>
<accession>A0A3S5AVE2</accession>
<dbReference type="InterPro" id="IPR008984">
    <property type="entry name" value="SMAD_FHA_dom_sf"/>
</dbReference>
<dbReference type="SUPFAM" id="SSF49879">
    <property type="entry name" value="SMAD/FHA domain"/>
    <property type="match status" value="1"/>
</dbReference>
<dbReference type="OrthoDB" id="433755at2759"/>
<organism evidence="3 4">
    <name type="scientific">Protopolystoma xenopodis</name>
    <dbReference type="NCBI Taxonomy" id="117903"/>
    <lineage>
        <taxon>Eukaryota</taxon>
        <taxon>Metazoa</taxon>
        <taxon>Spiralia</taxon>
        <taxon>Lophotrochozoa</taxon>
        <taxon>Platyhelminthes</taxon>
        <taxon>Monogenea</taxon>
        <taxon>Polyopisthocotylea</taxon>
        <taxon>Polystomatidea</taxon>
        <taxon>Polystomatidae</taxon>
        <taxon>Protopolystoma</taxon>
    </lineage>
</organism>
<keyword evidence="4" id="KW-1185">Reference proteome</keyword>
<proteinExistence type="predicted"/>